<dbReference type="PANTHER" id="PTHR14413">
    <property type="entry name" value="RIBOSOMAL PROTEIN L17"/>
    <property type="match status" value="1"/>
</dbReference>
<evidence type="ECO:0000313" key="8">
    <source>
        <dbReference type="Proteomes" id="UP000245872"/>
    </source>
</evidence>
<reference evidence="7 8" key="1">
    <citation type="submission" date="2018-05" db="EMBL/GenBank/DDBJ databases">
        <title>Candidatus Cardinium hertigii Genome Assembly.</title>
        <authorList>
            <person name="Showmaker K.C."/>
            <person name="Walden K.O."/>
            <person name="Fields C.J."/>
            <person name="Lambert K.N."/>
            <person name="Hudson M.E."/>
        </authorList>
    </citation>
    <scope>NUCLEOTIDE SEQUENCE [LARGE SCALE GENOMIC DNA]</scope>
    <source>
        <strain evidence="8">cHgTN10</strain>
    </source>
</reference>
<dbReference type="Proteomes" id="UP000245872">
    <property type="component" value="Chromosome"/>
</dbReference>
<dbReference type="RefSeq" id="WP_109997164.1">
    <property type="nucleotide sequence ID" value="NZ_CP029619.1"/>
</dbReference>
<evidence type="ECO:0000256" key="4">
    <source>
        <dbReference type="HAMAP-Rule" id="MF_01368"/>
    </source>
</evidence>
<dbReference type="InterPro" id="IPR036373">
    <property type="entry name" value="Ribosomal_bL17_sf"/>
</dbReference>
<comment type="subunit">
    <text evidence="4">Part of the 50S ribosomal subunit. Contacts protein L32.</text>
</comment>
<dbReference type="Gene3D" id="3.90.1030.10">
    <property type="entry name" value="Ribosomal protein L17"/>
    <property type="match status" value="1"/>
</dbReference>
<evidence type="ECO:0000313" key="7">
    <source>
        <dbReference type="EMBL" id="AWN81738.1"/>
    </source>
</evidence>
<evidence type="ECO:0000256" key="3">
    <source>
        <dbReference type="ARBA" id="ARBA00023274"/>
    </source>
</evidence>
<dbReference type="AlphaFoldDB" id="A0A2Z3L7X7"/>
<dbReference type="EMBL" id="CP029619">
    <property type="protein sequence ID" value="AWN81738.1"/>
    <property type="molecule type" value="Genomic_DNA"/>
</dbReference>
<accession>A0A2Z3L7X7</accession>
<dbReference type="NCBIfam" id="TIGR00059">
    <property type="entry name" value="L17"/>
    <property type="match status" value="1"/>
</dbReference>
<comment type="similarity">
    <text evidence="1 4 5">Belongs to the bacterial ribosomal protein bL17 family.</text>
</comment>
<protein>
    <recommendedName>
        <fullName evidence="4">Large ribosomal subunit protein bL17</fullName>
    </recommendedName>
</protein>
<dbReference type="KEGG" id="cher:DK880_00410"/>
<evidence type="ECO:0000256" key="1">
    <source>
        <dbReference type="ARBA" id="ARBA00008777"/>
    </source>
</evidence>
<feature type="compositionally biased region" description="Basic residues" evidence="6">
    <location>
        <begin position="133"/>
        <end position="142"/>
    </location>
</feature>
<keyword evidence="2 4" id="KW-0689">Ribosomal protein</keyword>
<evidence type="ECO:0000256" key="2">
    <source>
        <dbReference type="ARBA" id="ARBA00022980"/>
    </source>
</evidence>
<dbReference type="GO" id="GO:0006412">
    <property type="term" value="P:translation"/>
    <property type="evidence" value="ECO:0007669"/>
    <property type="project" value="UniProtKB-UniRule"/>
</dbReference>
<dbReference type="Pfam" id="PF01196">
    <property type="entry name" value="Ribosomal_L17"/>
    <property type="match status" value="1"/>
</dbReference>
<gene>
    <name evidence="4 7" type="primary">rplQ</name>
    <name evidence="7" type="ORF">DK880_00410</name>
</gene>
<name>A0A2Z3L7X7_9BACT</name>
<keyword evidence="3 4" id="KW-0687">Ribonucleoprotein</keyword>
<dbReference type="GO" id="GO:0003735">
    <property type="term" value="F:structural constituent of ribosome"/>
    <property type="evidence" value="ECO:0007669"/>
    <property type="project" value="InterPro"/>
</dbReference>
<feature type="region of interest" description="Disordered" evidence="6">
    <location>
        <begin position="127"/>
        <end position="164"/>
    </location>
</feature>
<organism evidence="7 8">
    <name type="scientific">Candidatus Cardinium hertigii</name>
    <dbReference type="NCBI Taxonomy" id="247481"/>
    <lineage>
        <taxon>Bacteria</taxon>
        <taxon>Pseudomonadati</taxon>
        <taxon>Bacteroidota</taxon>
        <taxon>Cytophagia</taxon>
        <taxon>Cytophagales</taxon>
        <taxon>Amoebophilaceae</taxon>
        <taxon>Candidatus Cardinium</taxon>
    </lineage>
</organism>
<dbReference type="InterPro" id="IPR000456">
    <property type="entry name" value="Ribosomal_bL17"/>
</dbReference>
<dbReference type="HAMAP" id="MF_01368">
    <property type="entry name" value="Ribosomal_bL17"/>
    <property type="match status" value="1"/>
</dbReference>
<evidence type="ECO:0000256" key="6">
    <source>
        <dbReference type="SAM" id="MobiDB-lite"/>
    </source>
</evidence>
<evidence type="ECO:0000256" key="5">
    <source>
        <dbReference type="RuleBase" id="RU000660"/>
    </source>
</evidence>
<dbReference type="PANTHER" id="PTHR14413:SF16">
    <property type="entry name" value="LARGE RIBOSOMAL SUBUNIT PROTEIN BL17M"/>
    <property type="match status" value="1"/>
</dbReference>
<dbReference type="OrthoDB" id="9809073at2"/>
<dbReference type="GO" id="GO:0022625">
    <property type="term" value="C:cytosolic large ribosomal subunit"/>
    <property type="evidence" value="ECO:0007669"/>
    <property type="project" value="TreeGrafter"/>
</dbReference>
<proteinExistence type="inferred from homology"/>
<sequence>MRHRNKLNQLGRPVGHRKALLRNLAKSLIMHKRMVTTVAKAKVLRQFIEPILSRAKQDTTHSRRMVFSSFQDKEPVKELFNHIVEKIAQRPGGYTRIIKLGPRAGDCAAMAMVELVDYNTLYVKAKKEEKRTKTTRRSKKKSNLPVAVDTDTQEINTEKVEEGV</sequence>
<keyword evidence="8" id="KW-1185">Reference proteome</keyword>
<dbReference type="SUPFAM" id="SSF64263">
    <property type="entry name" value="Prokaryotic ribosomal protein L17"/>
    <property type="match status" value="1"/>
</dbReference>